<accession>A0A376BTJ6</accession>
<dbReference type="AlphaFoldDB" id="A0A376BTJ6"/>
<dbReference type="Pfam" id="PF05135">
    <property type="entry name" value="Phage_connect_1"/>
    <property type="match status" value="1"/>
</dbReference>
<organism evidence="1 2">
    <name type="scientific">Alysiella crassa</name>
    <dbReference type="NCBI Taxonomy" id="153491"/>
    <lineage>
        <taxon>Bacteria</taxon>
        <taxon>Pseudomonadati</taxon>
        <taxon>Pseudomonadota</taxon>
        <taxon>Betaproteobacteria</taxon>
        <taxon>Neisseriales</taxon>
        <taxon>Neisseriaceae</taxon>
        <taxon>Alysiella</taxon>
    </lineage>
</organism>
<reference evidence="1 2" key="1">
    <citation type="submission" date="2018-06" db="EMBL/GenBank/DDBJ databases">
        <authorList>
            <consortium name="Pathogen Informatics"/>
            <person name="Doyle S."/>
        </authorList>
    </citation>
    <scope>NUCLEOTIDE SEQUENCE [LARGE SCALE GENOMIC DNA]</scope>
    <source>
        <strain evidence="1 2">NCTC10283</strain>
    </source>
</reference>
<protein>
    <submittedName>
        <fullName evidence="1">Phage gp6-like head-tail connector protein</fullName>
    </submittedName>
</protein>
<dbReference type="EMBL" id="UFSO01000003">
    <property type="protein sequence ID" value="SSY80307.1"/>
    <property type="molecule type" value="Genomic_DNA"/>
</dbReference>
<dbReference type="RefSeq" id="WP_034296395.1">
    <property type="nucleotide sequence ID" value="NZ_CP091519.2"/>
</dbReference>
<evidence type="ECO:0000313" key="1">
    <source>
        <dbReference type="EMBL" id="SSY80307.1"/>
    </source>
</evidence>
<evidence type="ECO:0000313" key="2">
    <source>
        <dbReference type="Proteomes" id="UP000254209"/>
    </source>
</evidence>
<dbReference type="Proteomes" id="UP000254209">
    <property type="component" value="Unassembled WGS sequence"/>
</dbReference>
<dbReference type="InterPro" id="IPR021146">
    <property type="entry name" value="Phage_gp6-like_head-tail"/>
</dbReference>
<dbReference type="STRING" id="1120980.GCA_000745955_00118"/>
<dbReference type="NCBIfam" id="TIGR01560">
    <property type="entry name" value="put_DNA_pack"/>
    <property type="match status" value="1"/>
</dbReference>
<proteinExistence type="predicted"/>
<name>A0A376BTJ6_9NEIS</name>
<dbReference type="CDD" id="cd08054">
    <property type="entry name" value="gp6"/>
    <property type="match status" value="1"/>
</dbReference>
<dbReference type="OrthoDB" id="8613667at2"/>
<dbReference type="InterPro" id="IPR006450">
    <property type="entry name" value="Phage_HK97_gp6-like"/>
</dbReference>
<dbReference type="Gene3D" id="1.10.3230.30">
    <property type="entry name" value="Phage gp6-like head-tail connector protein"/>
    <property type="match status" value="1"/>
</dbReference>
<sequence length="98" mass="11031">MVTLEIAKLHARIDGNDEDPLLELLLQGAIAHCREYLNTPLFASEQEKGEQDGVILNADIQTAILLVFSWRYAHREDQNGVPVAAHKLLDKYRKHAGL</sequence>
<gene>
    <name evidence="1" type="ORF">NCTC10283_01862</name>
</gene>
<keyword evidence="2" id="KW-1185">Reference proteome</keyword>